<dbReference type="GO" id="GO:0008658">
    <property type="term" value="F:penicillin binding"/>
    <property type="evidence" value="ECO:0007669"/>
    <property type="project" value="InterPro"/>
</dbReference>
<name>A0A919JG41_9ACTN</name>
<dbReference type="SUPFAM" id="SSF56519">
    <property type="entry name" value="Penicillin binding protein dimerisation domain"/>
    <property type="match status" value="1"/>
</dbReference>
<dbReference type="EMBL" id="BOMQ01000029">
    <property type="protein sequence ID" value="GIE49028.1"/>
    <property type="molecule type" value="Genomic_DNA"/>
</dbReference>
<evidence type="ECO:0000256" key="4">
    <source>
        <dbReference type="SAM" id="MobiDB-lite"/>
    </source>
</evidence>
<dbReference type="RefSeq" id="WP_203768191.1">
    <property type="nucleotide sequence ID" value="NZ_BOMQ01000029.1"/>
</dbReference>
<accession>A0A919JG41</accession>
<feature type="transmembrane region" description="Helical" evidence="5">
    <location>
        <begin position="126"/>
        <end position="146"/>
    </location>
</feature>
<evidence type="ECO:0000259" key="6">
    <source>
        <dbReference type="Pfam" id="PF00905"/>
    </source>
</evidence>
<keyword evidence="5" id="KW-0812">Transmembrane</keyword>
<dbReference type="PANTHER" id="PTHR30627">
    <property type="entry name" value="PEPTIDOGLYCAN D,D-TRANSPEPTIDASE"/>
    <property type="match status" value="1"/>
</dbReference>
<dbReference type="GO" id="GO:0051301">
    <property type="term" value="P:cell division"/>
    <property type="evidence" value="ECO:0007669"/>
    <property type="project" value="UniProtKB-KW"/>
</dbReference>
<evidence type="ECO:0000259" key="7">
    <source>
        <dbReference type="Pfam" id="PF03717"/>
    </source>
</evidence>
<evidence type="ECO:0000256" key="1">
    <source>
        <dbReference type="ARBA" id="ARBA00004370"/>
    </source>
</evidence>
<comment type="caution">
    <text evidence="8">The sequence shown here is derived from an EMBL/GenBank/DDBJ whole genome shotgun (WGS) entry which is preliminary data.</text>
</comment>
<feature type="domain" description="Penicillin-binding protein dimerisation" evidence="7">
    <location>
        <begin position="172"/>
        <end position="314"/>
    </location>
</feature>
<evidence type="ECO:0000313" key="8">
    <source>
        <dbReference type="EMBL" id="GIE49028.1"/>
    </source>
</evidence>
<dbReference type="Gene3D" id="3.90.1310.10">
    <property type="entry name" value="Penicillin-binding protein 2a (Domain 2)"/>
    <property type="match status" value="1"/>
</dbReference>
<dbReference type="Gene3D" id="3.30.450.330">
    <property type="match status" value="1"/>
</dbReference>
<gene>
    <name evidence="8" type="ORF">Ani05nite_25620</name>
</gene>
<dbReference type="InterPro" id="IPR012338">
    <property type="entry name" value="Beta-lactam/transpept-like"/>
</dbReference>
<feature type="compositionally biased region" description="Low complexity" evidence="4">
    <location>
        <begin position="41"/>
        <end position="90"/>
    </location>
</feature>
<dbReference type="GO" id="GO:0005886">
    <property type="term" value="C:plasma membrane"/>
    <property type="evidence" value="ECO:0007669"/>
    <property type="project" value="TreeGrafter"/>
</dbReference>
<dbReference type="SUPFAM" id="SSF56601">
    <property type="entry name" value="beta-lactamase/transpeptidase-like"/>
    <property type="match status" value="1"/>
</dbReference>
<dbReference type="InterPro" id="IPR036138">
    <property type="entry name" value="PBP_dimer_sf"/>
</dbReference>
<reference evidence="8" key="1">
    <citation type="submission" date="2021-01" db="EMBL/GenBank/DDBJ databases">
        <title>Whole genome shotgun sequence of Actinoplanes nipponensis NBRC 14063.</title>
        <authorList>
            <person name="Komaki H."/>
            <person name="Tamura T."/>
        </authorList>
    </citation>
    <scope>NUCLEOTIDE SEQUENCE</scope>
    <source>
        <strain evidence="8">NBRC 14063</strain>
    </source>
</reference>
<dbReference type="Gene3D" id="3.40.710.10">
    <property type="entry name" value="DD-peptidase/beta-lactamase superfamily"/>
    <property type="match status" value="1"/>
</dbReference>
<keyword evidence="8" id="KW-0132">Cell division</keyword>
<feature type="domain" description="Penicillin-binding protein transpeptidase" evidence="6">
    <location>
        <begin position="374"/>
        <end position="679"/>
    </location>
</feature>
<evidence type="ECO:0000256" key="5">
    <source>
        <dbReference type="SAM" id="Phobius"/>
    </source>
</evidence>
<evidence type="ECO:0000256" key="3">
    <source>
        <dbReference type="ARBA" id="ARBA00023136"/>
    </source>
</evidence>
<evidence type="ECO:0000313" key="9">
    <source>
        <dbReference type="Proteomes" id="UP000647172"/>
    </source>
</evidence>
<sequence>MPRDRSYDPRDQSASRGGPDDPLRDALDLVGDRRASRRPSRPSAASGPSAAASGPSAAASGPSAAGAAASAGASAGPGPVLAPGPAAGSRRPARPRPSRRSRRYPAPGPRPRSRPRTRLAGGRRRIRLATVFALALFTAIGVRLVVLQVGQSPGARDLLVAQQRSRLVEIRLPAPRGSIVDRSGAVLARSVESRYVYADPELIEDAPAAAARLSPLLGVAPSRLTRLMARHKLPGGADARFAYLARGVDLAQADSVDALALAGIGTGRDERRQVPGADLAANLIGFTGADRTGLEGLEARYDDVLRGRDGRLVQERGNPGVDDGRLAKEIPSGHHRLTPARPGGTLHLTIDRDLQFQVQGALCPPLAEAGATLGAAVVLEVRTGEVLAQASCPGFNAAEPLRYEPAERADVASGLAAEPGSTHKAFVVAAALQEGVITADTTVPAGETLVRGGTPFTDDHPQPPGTRLTVAQVLAYSSNVGTIAIADRLGPQRIFDYQQRFGLGRATGEGMPGESAGRLLDPRQWSPSASGSVPIGASVDATLLQMAAGYATIANDGTYVAPRLVRATVDADGRTTPAPAPLTRRVLSPEVAAEVRTMLEAVVVLPGATGRRAAVPGYRVAGKTGTLDRLVDGRYTTANAVSFIGLAPAETPRYVVAVSAAVPEGAGGDVAAPLFSAIMGQTLSRYRVPPSAARPPSPGCARKVGCGW</sequence>
<keyword evidence="8" id="KW-0131">Cell cycle</keyword>
<comment type="similarity">
    <text evidence="2">Belongs to the transpeptidase family.</text>
</comment>
<dbReference type="Pfam" id="PF00905">
    <property type="entry name" value="Transpeptidase"/>
    <property type="match status" value="1"/>
</dbReference>
<keyword evidence="5" id="KW-1133">Transmembrane helix</keyword>
<organism evidence="8 9">
    <name type="scientific">Actinoplanes nipponensis</name>
    <dbReference type="NCBI Taxonomy" id="135950"/>
    <lineage>
        <taxon>Bacteria</taxon>
        <taxon>Bacillati</taxon>
        <taxon>Actinomycetota</taxon>
        <taxon>Actinomycetes</taxon>
        <taxon>Micromonosporales</taxon>
        <taxon>Micromonosporaceae</taxon>
        <taxon>Actinoplanes</taxon>
    </lineage>
</organism>
<evidence type="ECO:0000256" key="2">
    <source>
        <dbReference type="ARBA" id="ARBA00007171"/>
    </source>
</evidence>
<comment type="subcellular location">
    <subcellularLocation>
        <location evidence="1">Membrane</location>
    </subcellularLocation>
</comment>
<dbReference type="GO" id="GO:0071555">
    <property type="term" value="P:cell wall organization"/>
    <property type="evidence" value="ECO:0007669"/>
    <property type="project" value="TreeGrafter"/>
</dbReference>
<protein>
    <submittedName>
        <fullName evidence="8">Cell division protein</fullName>
    </submittedName>
</protein>
<dbReference type="Proteomes" id="UP000647172">
    <property type="component" value="Unassembled WGS sequence"/>
</dbReference>
<feature type="compositionally biased region" description="Basic residues" evidence="4">
    <location>
        <begin position="111"/>
        <end position="121"/>
    </location>
</feature>
<dbReference type="Pfam" id="PF03717">
    <property type="entry name" value="PBP_dimer"/>
    <property type="match status" value="1"/>
</dbReference>
<dbReference type="InterPro" id="IPR005311">
    <property type="entry name" value="PBP_dimer"/>
</dbReference>
<dbReference type="PANTHER" id="PTHR30627:SF1">
    <property type="entry name" value="PEPTIDOGLYCAN D,D-TRANSPEPTIDASE FTSI"/>
    <property type="match status" value="1"/>
</dbReference>
<keyword evidence="9" id="KW-1185">Reference proteome</keyword>
<feature type="compositionally biased region" description="Basic and acidic residues" evidence="4">
    <location>
        <begin position="1"/>
        <end position="34"/>
    </location>
</feature>
<proteinExistence type="inferred from homology"/>
<feature type="compositionally biased region" description="Basic residues" evidence="4">
    <location>
        <begin position="91"/>
        <end position="103"/>
    </location>
</feature>
<dbReference type="InterPro" id="IPR050515">
    <property type="entry name" value="Beta-lactam/transpept"/>
</dbReference>
<dbReference type="AlphaFoldDB" id="A0A919JG41"/>
<dbReference type="InterPro" id="IPR001460">
    <property type="entry name" value="PCN-bd_Tpept"/>
</dbReference>
<keyword evidence="3 5" id="KW-0472">Membrane</keyword>
<feature type="region of interest" description="Disordered" evidence="4">
    <location>
        <begin position="1"/>
        <end position="121"/>
    </location>
</feature>